<dbReference type="OrthoDB" id="10250504at2759"/>
<accession>A0A0C9ZXN5</accession>
<protein>
    <recommendedName>
        <fullName evidence="6">RPA43 OB domain-containing protein</fullName>
    </recommendedName>
</protein>
<dbReference type="Gene3D" id="2.40.50.1060">
    <property type="match status" value="1"/>
</dbReference>
<feature type="compositionally biased region" description="Acidic residues" evidence="5">
    <location>
        <begin position="314"/>
        <end position="326"/>
    </location>
</feature>
<feature type="compositionally biased region" description="Basic residues" evidence="5">
    <location>
        <begin position="374"/>
        <end position="384"/>
    </location>
</feature>
<evidence type="ECO:0000256" key="2">
    <source>
        <dbReference type="ARBA" id="ARBA00022478"/>
    </source>
</evidence>
<dbReference type="InterPro" id="IPR036898">
    <property type="entry name" value="RNA_pol_Rpb7-like_N_sf"/>
</dbReference>
<evidence type="ECO:0000256" key="4">
    <source>
        <dbReference type="ARBA" id="ARBA00023242"/>
    </source>
</evidence>
<dbReference type="GO" id="GO:0006352">
    <property type="term" value="P:DNA-templated transcription initiation"/>
    <property type="evidence" value="ECO:0007669"/>
    <property type="project" value="InterPro"/>
</dbReference>
<dbReference type="InterPro" id="IPR041178">
    <property type="entry name" value="RPA43_OB"/>
</dbReference>
<keyword evidence="4" id="KW-0539">Nucleus</keyword>
<evidence type="ECO:0000256" key="3">
    <source>
        <dbReference type="ARBA" id="ARBA00023163"/>
    </source>
</evidence>
<dbReference type="GO" id="GO:0005736">
    <property type="term" value="C:RNA polymerase I complex"/>
    <property type="evidence" value="ECO:0007669"/>
    <property type="project" value="TreeGrafter"/>
</dbReference>
<evidence type="ECO:0000259" key="6">
    <source>
        <dbReference type="Pfam" id="PF17875"/>
    </source>
</evidence>
<dbReference type="AlphaFoldDB" id="A0A0C9ZXN5"/>
<dbReference type="GO" id="GO:0006362">
    <property type="term" value="P:transcription elongation by RNA polymerase I"/>
    <property type="evidence" value="ECO:0007669"/>
    <property type="project" value="TreeGrafter"/>
</dbReference>
<keyword evidence="2" id="KW-0240">DNA-directed RNA polymerase</keyword>
<evidence type="ECO:0000256" key="5">
    <source>
        <dbReference type="SAM" id="MobiDB-lite"/>
    </source>
</evidence>
<organism evidence="7 8">
    <name type="scientific">Pisolithus microcarpus 441</name>
    <dbReference type="NCBI Taxonomy" id="765257"/>
    <lineage>
        <taxon>Eukaryota</taxon>
        <taxon>Fungi</taxon>
        <taxon>Dikarya</taxon>
        <taxon>Basidiomycota</taxon>
        <taxon>Agaricomycotina</taxon>
        <taxon>Agaricomycetes</taxon>
        <taxon>Agaricomycetidae</taxon>
        <taxon>Boletales</taxon>
        <taxon>Sclerodermatineae</taxon>
        <taxon>Pisolithaceae</taxon>
        <taxon>Pisolithus</taxon>
    </lineage>
</organism>
<reference evidence="7 8" key="1">
    <citation type="submission" date="2014-04" db="EMBL/GenBank/DDBJ databases">
        <authorList>
            <consortium name="DOE Joint Genome Institute"/>
            <person name="Kuo A."/>
            <person name="Kohler A."/>
            <person name="Costa M.D."/>
            <person name="Nagy L.G."/>
            <person name="Floudas D."/>
            <person name="Copeland A."/>
            <person name="Barry K.W."/>
            <person name="Cichocki N."/>
            <person name="Veneault-Fourrey C."/>
            <person name="LaButti K."/>
            <person name="Lindquist E.A."/>
            <person name="Lipzen A."/>
            <person name="Lundell T."/>
            <person name="Morin E."/>
            <person name="Murat C."/>
            <person name="Sun H."/>
            <person name="Tunlid A."/>
            <person name="Henrissat B."/>
            <person name="Grigoriev I.V."/>
            <person name="Hibbett D.S."/>
            <person name="Martin F."/>
            <person name="Nordberg H.P."/>
            <person name="Cantor M.N."/>
            <person name="Hua S.X."/>
        </authorList>
    </citation>
    <scope>NUCLEOTIDE SEQUENCE [LARGE SCALE GENOMIC DNA]</scope>
    <source>
        <strain evidence="7 8">441</strain>
    </source>
</reference>
<dbReference type="Proteomes" id="UP000054018">
    <property type="component" value="Unassembled WGS sequence"/>
</dbReference>
<gene>
    <name evidence="7" type="ORF">PISMIDRAFT_675228</name>
</gene>
<dbReference type="PANTHER" id="PTHR12709">
    <property type="entry name" value="DNA-DIRECTED RNA POLYMERASE II, III"/>
    <property type="match status" value="1"/>
</dbReference>
<feature type="region of interest" description="Disordered" evidence="5">
    <location>
        <begin position="13"/>
        <end position="38"/>
    </location>
</feature>
<dbReference type="Pfam" id="PF17875">
    <property type="entry name" value="RPA43_OB"/>
    <property type="match status" value="1"/>
</dbReference>
<dbReference type="PANTHER" id="PTHR12709:SF5">
    <property type="entry name" value="DNA-DIRECTED RNA POLYMERASE I SUBUNIT RPA43"/>
    <property type="match status" value="1"/>
</dbReference>
<evidence type="ECO:0000313" key="8">
    <source>
        <dbReference type="Proteomes" id="UP000054018"/>
    </source>
</evidence>
<dbReference type="InterPro" id="IPR045113">
    <property type="entry name" value="Rpb7-like"/>
</dbReference>
<dbReference type="Gene3D" id="3.30.1490.120">
    <property type="entry name" value="RNA polymerase Rpb7-like, N-terminal domain"/>
    <property type="match status" value="1"/>
</dbReference>
<feature type="compositionally biased region" description="Basic and acidic residues" evidence="5">
    <location>
        <begin position="327"/>
        <end position="347"/>
    </location>
</feature>
<dbReference type="HOGENOM" id="CLU_052539_0_0_1"/>
<dbReference type="EMBL" id="KN833698">
    <property type="protein sequence ID" value="KIK26937.1"/>
    <property type="molecule type" value="Genomic_DNA"/>
</dbReference>
<comment type="subcellular location">
    <subcellularLocation>
        <location evidence="1">Nucleus</location>
    </subcellularLocation>
</comment>
<reference evidence="8" key="2">
    <citation type="submission" date="2015-01" db="EMBL/GenBank/DDBJ databases">
        <title>Evolutionary Origins and Diversification of the Mycorrhizal Mutualists.</title>
        <authorList>
            <consortium name="DOE Joint Genome Institute"/>
            <consortium name="Mycorrhizal Genomics Consortium"/>
            <person name="Kohler A."/>
            <person name="Kuo A."/>
            <person name="Nagy L.G."/>
            <person name="Floudas D."/>
            <person name="Copeland A."/>
            <person name="Barry K.W."/>
            <person name="Cichocki N."/>
            <person name="Veneault-Fourrey C."/>
            <person name="LaButti K."/>
            <person name="Lindquist E.A."/>
            <person name="Lipzen A."/>
            <person name="Lundell T."/>
            <person name="Morin E."/>
            <person name="Murat C."/>
            <person name="Riley R."/>
            <person name="Ohm R."/>
            <person name="Sun H."/>
            <person name="Tunlid A."/>
            <person name="Henrissat B."/>
            <person name="Grigoriev I.V."/>
            <person name="Hibbett D.S."/>
            <person name="Martin F."/>
        </authorList>
    </citation>
    <scope>NUCLEOTIDE SEQUENCE [LARGE SCALE GENOMIC DNA]</scope>
    <source>
        <strain evidence="8">441</strain>
    </source>
</reference>
<dbReference type="InterPro" id="IPR041901">
    <property type="entry name" value="RNAP_I_Rpa43_N"/>
</dbReference>
<evidence type="ECO:0000256" key="1">
    <source>
        <dbReference type="ARBA" id="ARBA00004123"/>
    </source>
</evidence>
<feature type="region of interest" description="Disordered" evidence="5">
    <location>
        <begin position="268"/>
        <end position="392"/>
    </location>
</feature>
<keyword evidence="3" id="KW-0804">Transcription</keyword>
<feature type="domain" description="RPA43 OB" evidence="6">
    <location>
        <begin position="125"/>
        <end position="263"/>
    </location>
</feature>
<proteinExistence type="predicted"/>
<dbReference type="STRING" id="765257.A0A0C9ZXN5"/>
<keyword evidence="8" id="KW-1185">Reference proteome</keyword>
<sequence>MLSSPASIKFAERKIKKRKQSDAVDISPNTPKVKQKKRASSSRAISEFCTVDATTVLSVPPIFANNLRAGVEELLDSMIMRYIPSLQGVFLVHSNTRFLSRTAMVCGDCPFAICNVGFDATVWSPRIGTKLVGKINLYSPDHISVLVHRTFNVSIPRHHIPQDQWIFEYGPAENDPEFGAGWDTDEHASADGATPTSVVQEIEIQDISPDTVMKPSKDQMSESSGRWVHHLTGKRLGDPDGYLDFTVIGLTVANEMLSLQGSIQADPFSPEHVLHRPSSPRLPTPSSPISHHHHVTNITRPPPVSGTVGPSAGEGEEEEQFGEDTFTDLRLEREEAERQRKESERTERKAKKRKLKEDRTAASVDAGAGEKYGKKEKREKKRTKQMTEHNVS</sequence>
<name>A0A0C9ZXN5_9AGAM</name>
<evidence type="ECO:0000313" key="7">
    <source>
        <dbReference type="EMBL" id="KIK26937.1"/>
    </source>
</evidence>
<dbReference type="CDD" id="cd04328">
    <property type="entry name" value="RNAP_I_Rpa43_N"/>
    <property type="match status" value="1"/>
</dbReference>